<dbReference type="RefSeq" id="WP_188913927.1">
    <property type="nucleotide sequence ID" value="NZ_BMMF01000008.1"/>
</dbReference>
<dbReference type="EMBL" id="BMMF01000008">
    <property type="protein sequence ID" value="GGK39908.1"/>
    <property type="molecule type" value="Genomic_DNA"/>
</dbReference>
<accession>A0A917QB81</accession>
<organism evidence="2 3">
    <name type="scientific">Salinarimonas ramus</name>
    <dbReference type="NCBI Taxonomy" id="690164"/>
    <lineage>
        <taxon>Bacteria</taxon>
        <taxon>Pseudomonadati</taxon>
        <taxon>Pseudomonadota</taxon>
        <taxon>Alphaproteobacteria</taxon>
        <taxon>Hyphomicrobiales</taxon>
        <taxon>Salinarimonadaceae</taxon>
        <taxon>Salinarimonas</taxon>
    </lineage>
</organism>
<dbReference type="SUPFAM" id="SSF47413">
    <property type="entry name" value="lambda repressor-like DNA-binding domains"/>
    <property type="match status" value="1"/>
</dbReference>
<evidence type="ECO:0000313" key="2">
    <source>
        <dbReference type="EMBL" id="GGK39908.1"/>
    </source>
</evidence>
<dbReference type="AlphaFoldDB" id="A0A917QB81"/>
<dbReference type="InterPro" id="IPR010982">
    <property type="entry name" value="Lambda_DNA-bd_dom_sf"/>
</dbReference>
<protein>
    <submittedName>
        <fullName evidence="2">Transcriptional regulator</fullName>
    </submittedName>
</protein>
<keyword evidence="3" id="KW-1185">Reference proteome</keyword>
<dbReference type="Gene3D" id="1.10.260.40">
    <property type="entry name" value="lambda repressor-like DNA-binding domains"/>
    <property type="match status" value="1"/>
</dbReference>
<sequence length="112" mass="11936">MPKPPTRALSRQTREAVRLLGLAVRDLRLARGITVAEVAERAGVSRGLVNRVEAGDPGTGIGAAFEIAAIVGVPLFDPDPKVVSREIALARERLALLPSAARVRTSEVKDDF</sequence>
<name>A0A917QB81_9HYPH</name>
<evidence type="ECO:0000259" key="1">
    <source>
        <dbReference type="PROSITE" id="PS50943"/>
    </source>
</evidence>
<gene>
    <name evidence="2" type="ORF">GCM10011322_28830</name>
</gene>
<reference evidence="2 3" key="1">
    <citation type="journal article" date="2014" name="Int. J. Syst. Evol. Microbiol.">
        <title>Complete genome sequence of Corynebacterium casei LMG S-19264T (=DSM 44701T), isolated from a smear-ripened cheese.</title>
        <authorList>
            <consortium name="US DOE Joint Genome Institute (JGI-PGF)"/>
            <person name="Walter F."/>
            <person name="Albersmeier A."/>
            <person name="Kalinowski J."/>
            <person name="Ruckert C."/>
        </authorList>
    </citation>
    <scope>NUCLEOTIDE SEQUENCE [LARGE SCALE GENOMIC DNA]</scope>
    <source>
        <strain evidence="2 3">CGMCC 1.9161</strain>
    </source>
</reference>
<proteinExistence type="predicted"/>
<dbReference type="Proteomes" id="UP000600449">
    <property type="component" value="Unassembled WGS sequence"/>
</dbReference>
<dbReference type="CDD" id="cd00093">
    <property type="entry name" value="HTH_XRE"/>
    <property type="match status" value="1"/>
</dbReference>
<dbReference type="Pfam" id="PF13560">
    <property type="entry name" value="HTH_31"/>
    <property type="match status" value="1"/>
</dbReference>
<dbReference type="SMART" id="SM00530">
    <property type="entry name" value="HTH_XRE"/>
    <property type="match status" value="1"/>
</dbReference>
<dbReference type="GO" id="GO:0003677">
    <property type="term" value="F:DNA binding"/>
    <property type="evidence" value="ECO:0007669"/>
    <property type="project" value="InterPro"/>
</dbReference>
<comment type="caution">
    <text evidence="2">The sequence shown here is derived from an EMBL/GenBank/DDBJ whole genome shotgun (WGS) entry which is preliminary data.</text>
</comment>
<dbReference type="InterPro" id="IPR001387">
    <property type="entry name" value="Cro/C1-type_HTH"/>
</dbReference>
<feature type="domain" description="HTH cro/C1-type" evidence="1">
    <location>
        <begin position="24"/>
        <end position="55"/>
    </location>
</feature>
<dbReference type="PROSITE" id="PS50943">
    <property type="entry name" value="HTH_CROC1"/>
    <property type="match status" value="1"/>
</dbReference>
<evidence type="ECO:0000313" key="3">
    <source>
        <dbReference type="Proteomes" id="UP000600449"/>
    </source>
</evidence>